<dbReference type="EMBL" id="JALIEA010000011">
    <property type="protein sequence ID" value="MCJ7857975.1"/>
    <property type="molecule type" value="Genomic_DNA"/>
</dbReference>
<gene>
    <name evidence="1" type="ORF">MUN33_04490</name>
</gene>
<proteinExistence type="predicted"/>
<comment type="caution">
    <text evidence="1">The sequence shown here is derived from an EMBL/GenBank/DDBJ whole genome shotgun (WGS) entry which is preliminary data.</text>
</comment>
<dbReference type="Proteomes" id="UP001139207">
    <property type="component" value="Unassembled WGS sequence"/>
</dbReference>
<dbReference type="AlphaFoldDB" id="A0A9X1WG25"/>
<keyword evidence="2" id="KW-1185">Reference proteome</keyword>
<dbReference type="RefSeq" id="WP_244803701.1">
    <property type="nucleotide sequence ID" value="NZ_JALIEA010000011.1"/>
</dbReference>
<accession>A0A9X1WG25</accession>
<evidence type="ECO:0000313" key="1">
    <source>
        <dbReference type="EMBL" id="MCJ7857975.1"/>
    </source>
</evidence>
<protein>
    <submittedName>
        <fullName evidence="1">Uncharacterized protein</fullName>
    </submittedName>
</protein>
<sequence length="59" mass="6290">MPTNRGLARITTTPPVPDYNVQQFLGEPPPTVPAVLRADLFSASGAHGGPVIDRRRPPS</sequence>
<evidence type="ECO:0000313" key="2">
    <source>
        <dbReference type="Proteomes" id="UP001139207"/>
    </source>
</evidence>
<name>A0A9X1WG25_9CORY</name>
<reference evidence="1" key="1">
    <citation type="submission" date="2022-04" db="EMBL/GenBank/DDBJ databases">
        <title>Corynebacterium kalidii LD5P10.</title>
        <authorList>
            <person name="Sun J.Q."/>
        </authorList>
    </citation>
    <scope>NUCLEOTIDE SEQUENCE</scope>
    <source>
        <strain evidence="1">LD5P10</strain>
    </source>
</reference>
<organism evidence="1 2">
    <name type="scientific">Corynebacterium kalidii</name>
    <dbReference type="NCBI Taxonomy" id="2931982"/>
    <lineage>
        <taxon>Bacteria</taxon>
        <taxon>Bacillati</taxon>
        <taxon>Actinomycetota</taxon>
        <taxon>Actinomycetes</taxon>
        <taxon>Mycobacteriales</taxon>
        <taxon>Corynebacteriaceae</taxon>
        <taxon>Corynebacterium</taxon>
    </lineage>
</organism>